<evidence type="ECO:0000313" key="15">
    <source>
        <dbReference type="Ensembl" id="ENSCCRP00010008949.1"/>
    </source>
</evidence>
<dbReference type="AlphaFoldDB" id="A0A8C1GIK9"/>
<dbReference type="InterPro" id="IPR001025">
    <property type="entry name" value="BAH_dom"/>
</dbReference>
<evidence type="ECO:0000256" key="2">
    <source>
        <dbReference type="ARBA" id="ARBA00022499"/>
    </source>
</evidence>
<evidence type="ECO:0000256" key="5">
    <source>
        <dbReference type="ARBA" id="ARBA00022771"/>
    </source>
</evidence>
<dbReference type="PROSITE" id="PS51156">
    <property type="entry name" value="ELM2"/>
    <property type="match status" value="1"/>
</dbReference>
<dbReference type="InterPro" id="IPR040138">
    <property type="entry name" value="MIER/MTA"/>
</dbReference>
<dbReference type="CDD" id="cd00202">
    <property type="entry name" value="ZnF_GATA"/>
    <property type="match status" value="1"/>
</dbReference>
<evidence type="ECO:0000256" key="4">
    <source>
        <dbReference type="ARBA" id="ARBA00022723"/>
    </source>
</evidence>
<dbReference type="SMART" id="SM00439">
    <property type="entry name" value="BAH"/>
    <property type="match status" value="1"/>
</dbReference>
<evidence type="ECO:0000256" key="8">
    <source>
        <dbReference type="ARBA" id="ARBA00022990"/>
    </source>
</evidence>
<dbReference type="Pfam" id="PF00249">
    <property type="entry name" value="Myb_DNA-binding"/>
    <property type="match status" value="1"/>
</dbReference>
<keyword evidence="6" id="KW-0862">Zinc</keyword>
<keyword evidence="2" id="KW-1017">Isopeptide bond</keyword>
<dbReference type="PROSITE" id="PS51293">
    <property type="entry name" value="SANT"/>
    <property type="match status" value="1"/>
</dbReference>
<dbReference type="SUPFAM" id="SSF46689">
    <property type="entry name" value="Homeodomain-like"/>
    <property type="match status" value="1"/>
</dbReference>
<evidence type="ECO:0000256" key="11">
    <source>
        <dbReference type="ARBA" id="ARBA00093454"/>
    </source>
</evidence>
<comment type="subcellular location">
    <subcellularLocation>
        <location evidence="1">Nucleus</location>
    </subcellularLocation>
</comment>
<feature type="domain" description="BAH" evidence="12">
    <location>
        <begin position="1"/>
        <end position="131"/>
    </location>
</feature>
<dbReference type="InterPro" id="IPR009057">
    <property type="entry name" value="Homeodomain-like_sf"/>
</dbReference>
<dbReference type="Gene3D" id="1.10.10.60">
    <property type="entry name" value="Homeodomain-like"/>
    <property type="match status" value="1"/>
</dbReference>
<dbReference type="GO" id="GO:0008270">
    <property type="term" value="F:zinc ion binding"/>
    <property type="evidence" value="ECO:0007669"/>
    <property type="project" value="UniProtKB-KW"/>
</dbReference>
<dbReference type="Pfam" id="PF01426">
    <property type="entry name" value="BAH"/>
    <property type="match status" value="1"/>
</dbReference>
<dbReference type="FunFam" id="2.30.30.490:FF:000001">
    <property type="entry name" value="Metastasis-associated 1 family, member 3"/>
    <property type="match status" value="1"/>
</dbReference>
<dbReference type="GO" id="GO:0003714">
    <property type="term" value="F:transcription corepressor activity"/>
    <property type="evidence" value="ECO:0007669"/>
    <property type="project" value="TreeGrafter"/>
</dbReference>
<organism evidence="15 16">
    <name type="scientific">Cyprinus carpio</name>
    <name type="common">Common carp</name>
    <dbReference type="NCBI Taxonomy" id="7962"/>
    <lineage>
        <taxon>Eukaryota</taxon>
        <taxon>Metazoa</taxon>
        <taxon>Chordata</taxon>
        <taxon>Craniata</taxon>
        <taxon>Vertebrata</taxon>
        <taxon>Euteleostomi</taxon>
        <taxon>Actinopterygii</taxon>
        <taxon>Neopterygii</taxon>
        <taxon>Teleostei</taxon>
        <taxon>Ostariophysi</taxon>
        <taxon>Cypriniformes</taxon>
        <taxon>Cyprinidae</taxon>
        <taxon>Cyprininae</taxon>
        <taxon>Cyprinus</taxon>
    </lineage>
</organism>
<dbReference type="InterPro" id="IPR035170">
    <property type="entry name" value="MTA1_R1"/>
</dbReference>
<keyword evidence="3" id="KW-0597">Phosphoprotein</keyword>
<keyword evidence="5" id="KW-0863">Zinc-finger</keyword>
<dbReference type="PANTHER" id="PTHR10865">
    <property type="entry name" value="METASTASIS-ASSOCIATED PROTEIN AND MESODERM INDUCTION EARLY RESPONSE PROTEIN"/>
    <property type="match status" value="1"/>
</dbReference>
<keyword evidence="9" id="KW-0238">DNA-binding</keyword>
<accession>A0A8C1GIK9</accession>
<evidence type="ECO:0000256" key="10">
    <source>
        <dbReference type="ARBA" id="ARBA00023242"/>
    </source>
</evidence>
<sequence length="620" mass="69900">MYRVGDYVYFENSSSNPYLIRRIEELNKTANGNVEAKVVCLFRRRDISTNLNTLADSNASEYLTIWCHFLKHRELFLSRQFESLPATHIRGKCNVTLLNETDVLTGYLEREDCFFYSLVFDPVQKTLLADQGEIRVGSKYQAEIPDKLAEGDLDNRVQEKLETKVWDPNNQLKDPQIDQFLVVARAVGTFARALDCSSSIRQPSLHMSAAAASRDITLFHAMDTLQKNSYDLAKAMSTLVPQGGPVLCRDEMEEWSASEAMLFEEALEKYGKDFNDIRQDFLPWKSLASVVQFYYMWKTTDRYIQQKRLKAAEADSKLKQVYIPTYTKPNPNQINAPGSKPGMNGATGYQKGLSCESCHTAQSQQWYAWGPPNMQCRLCASCWIYWKKYGGLKTPTQLEGATRAGSGMSPFTSSAGRAKLLAKNRQTFILQTTKLTRIARRVCQDILQSRRAARRPYASINANAVKAECEYSVANIQTCFLPQFYAVAEMSVQAPLKLKAPRGAPTPINRNQVNQPRSASALLGKRPFDNVSFTYKDTLTFPQVEHSVHRSKRSHWLQAGGNTLSTNGRPFALGMRAATQSVIKRQKVSQGDAPNPVVFVATKDTRYVSKTSHLHVFAIS</sequence>
<dbReference type="GO" id="GO:0003682">
    <property type="term" value="F:chromatin binding"/>
    <property type="evidence" value="ECO:0007669"/>
    <property type="project" value="InterPro"/>
</dbReference>
<dbReference type="GO" id="GO:0042826">
    <property type="term" value="F:histone deacetylase binding"/>
    <property type="evidence" value="ECO:0007669"/>
    <property type="project" value="TreeGrafter"/>
</dbReference>
<dbReference type="InterPro" id="IPR000949">
    <property type="entry name" value="ELM2_dom"/>
</dbReference>
<dbReference type="Gene3D" id="4.10.1240.50">
    <property type="match status" value="1"/>
</dbReference>
<feature type="domain" description="SANT" evidence="14">
    <location>
        <begin position="250"/>
        <end position="302"/>
    </location>
</feature>
<dbReference type="CDD" id="cd04709">
    <property type="entry name" value="BAH_MTA"/>
    <property type="match status" value="1"/>
</dbReference>
<dbReference type="SMART" id="SM00717">
    <property type="entry name" value="SANT"/>
    <property type="match status" value="1"/>
</dbReference>
<evidence type="ECO:0000259" key="14">
    <source>
        <dbReference type="PROSITE" id="PS51293"/>
    </source>
</evidence>
<dbReference type="Proteomes" id="UP000694427">
    <property type="component" value="Unplaced"/>
</dbReference>
<keyword evidence="10" id="KW-0539">Nucleus</keyword>
<dbReference type="InterPro" id="IPR001005">
    <property type="entry name" value="SANT/Myb"/>
</dbReference>
<dbReference type="PANTHER" id="PTHR10865:SF4">
    <property type="entry name" value="METASTASIS-ASSOCIATED PROTEIN MTA2"/>
    <property type="match status" value="1"/>
</dbReference>
<dbReference type="Pfam" id="PF17226">
    <property type="entry name" value="MTA_R1"/>
    <property type="match status" value="1"/>
</dbReference>
<reference evidence="15" key="2">
    <citation type="submission" date="2025-09" db="UniProtKB">
        <authorList>
            <consortium name="Ensembl"/>
        </authorList>
    </citation>
    <scope>IDENTIFICATION</scope>
</reference>
<dbReference type="InterPro" id="IPR000679">
    <property type="entry name" value="Znf_GATA"/>
</dbReference>
<dbReference type="GO" id="GO:0043565">
    <property type="term" value="F:sequence-specific DNA binding"/>
    <property type="evidence" value="ECO:0007669"/>
    <property type="project" value="InterPro"/>
</dbReference>
<reference evidence="15" key="1">
    <citation type="submission" date="2025-08" db="UniProtKB">
        <authorList>
            <consortium name="Ensembl"/>
        </authorList>
    </citation>
    <scope>IDENTIFICATION</scope>
</reference>
<dbReference type="InterPro" id="IPR017884">
    <property type="entry name" value="SANT_dom"/>
</dbReference>
<dbReference type="FunFam" id="1.10.10.60:FF:000012">
    <property type="entry name" value="Metastasis-associated 1 family, member 3"/>
    <property type="match status" value="1"/>
</dbReference>
<evidence type="ECO:0000256" key="3">
    <source>
        <dbReference type="ARBA" id="ARBA00022553"/>
    </source>
</evidence>
<protein>
    <submittedName>
        <fullName evidence="15">Metastasis associated 1 family, member 2</fullName>
    </submittedName>
</protein>
<evidence type="ECO:0000259" key="12">
    <source>
        <dbReference type="PROSITE" id="PS51038"/>
    </source>
</evidence>
<dbReference type="GO" id="GO:0000122">
    <property type="term" value="P:negative regulation of transcription by RNA polymerase II"/>
    <property type="evidence" value="ECO:0007669"/>
    <property type="project" value="TreeGrafter"/>
</dbReference>
<dbReference type="SMART" id="SM00401">
    <property type="entry name" value="ZnF_GATA"/>
    <property type="match status" value="1"/>
</dbReference>
<evidence type="ECO:0000256" key="1">
    <source>
        <dbReference type="ARBA" id="ARBA00004123"/>
    </source>
</evidence>
<evidence type="ECO:0000256" key="9">
    <source>
        <dbReference type="ARBA" id="ARBA00023125"/>
    </source>
</evidence>
<dbReference type="InterPro" id="IPR043151">
    <property type="entry name" value="BAH_sf"/>
</dbReference>
<name>A0A8C1GIK9_CYPCA</name>
<dbReference type="GO" id="GO:0016581">
    <property type="term" value="C:NuRD complex"/>
    <property type="evidence" value="ECO:0007669"/>
    <property type="project" value="TreeGrafter"/>
</dbReference>
<keyword evidence="8" id="KW-0007">Acetylation</keyword>
<evidence type="ECO:0000259" key="13">
    <source>
        <dbReference type="PROSITE" id="PS51156"/>
    </source>
</evidence>
<dbReference type="Pfam" id="PF00320">
    <property type="entry name" value="GATA"/>
    <property type="match status" value="1"/>
</dbReference>
<dbReference type="PROSITE" id="PS51038">
    <property type="entry name" value="BAH"/>
    <property type="match status" value="1"/>
</dbReference>
<dbReference type="FunFam" id="4.10.1240.50:FF:000001">
    <property type="entry name" value="Metastasis-associated 1 family, member 3"/>
    <property type="match status" value="1"/>
</dbReference>
<proteinExistence type="inferred from homology"/>
<feature type="domain" description="ELM2" evidence="13">
    <location>
        <begin position="132"/>
        <end position="243"/>
    </location>
</feature>
<evidence type="ECO:0000256" key="7">
    <source>
        <dbReference type="ARBA" id="ARBA00022843"/>
    </source>
</evidence>
<keyword evidence="7" id="KW-0832">Ubl conjugation</keyword>
<dbReference type="CDD" id="cd11661">
    <property type="entry name" value="SANT_MTA3_like"/>
    <property type="match status" value="1"/>
</dbReference>
<dbReference type="SMART" id="SM01189">
    <property type="entry name" value="ELM2"/>
    <property type="match status" value="1"/>
</dbReference>
<dbReference type="Ensembl" id="ENSCCRT00010009730.1">
    <property type="protein sequence ID" value="ENSCCRP00010008949.1"/>
    <property type="gene ID" value="ENSCCRG00010003549.1"/>
</dbReference>
<dbReference type="GO" id="GO:0003713">
    <property type="term" value="F:transcription coactivator activity"/>
    <property type="evidence" value="ECO:0007669"/>
    <property type="project" value="TreeGrafter"/>
</dbReference>
<keyword evidence="4" id="KW-0479">Metal-binding</keyword>
<evidence type="ECO:0000313" key="16">
    <source>
        <dbReference type="Proteomes" id="UP000694427"/>
    </source>
</evidence>
<comment type="similarity">
    <text evidence="11">Belongs to the metastasis-associated protein family.</text>
</comment>
<dbReference type="Gene3D" id="2.30.30.490">
    <property type="match status" value="1"/>
</dbReference>
<keyword evidence="16" id="KW-1185">Reference proteome</keyword>
<evidence type="ECO:0000256" key="6">
    <source>
        <dbReference type="ARBA" id="ARBA00022833"/>
    </source>
</evidence>
<dbReference type="Pfam" id="PF01448">
    <property type="entry name" value="ELM2"/>
    <property type="match status" value="1"/>
</dbReference>